<accession>A0A813GKV4</accession>
<dbReference type="Proteomes" id="UP000654075">
    <property type="component" value="Unassembled WGS sequence"/>
</dbReference>
<name>A0A813GKV4_POLGL</name>
<dbReference type="CDD" id="cd00472">
    <property type="entry name" value="Ribosomal_L24e_L24"/>
    <property type="match status" value="1"/>
</dbReference>
<sequence>MACRRTALSLLLVSGSSASFLPFADVEELKPARLEPFCEPAQGQDGYRWCSRSIRKTLEDGGDVVMDWKLHVNPDSILSLDTEAEHGVRVTKCSDGELELELPETHEKYAVAGKFIIGSHFVHGCGHLTDKHMYHKVKEVKGLWRSAEGGKRTCRVKLATETLPHMAHIARHISYNFSYMPIEARDITKFPEMRTDFGHNREYLNANKEAKERKLQGFTNPFASLLNGAGNNFQSGGQANGGISTQNGLLNLSPKQVSNFGWNWNFFVNDTQTPRYTIDKPGTKGSFVIKQPFVKAHAGCFLNFSSNFEGGVLASPHVVWQAGFKGHGAIQGRIEGAMNSTRSFDLDPEEYKFPLQDKLPFLEHLKEFEQPKWFSGIQHSVGNMPMSVEPGFQFQLKLYHKGPFSGFLAFGGSTHGTIEPVLHFDSKLGFWNSFKGELLDTDLWPPMWMVFTKTFEFGVQANPKILLKGDFMGFSNAEAAINIRPYMNITVQREGKDAIVFDADAKKAFTIYPMRVMGIDQLNMNTKYQVNISALGTEMNSAAVLNWGQVEFHDKLSTFNAGSFKQSQVKNQPISITLNQVQDGQSTIIGQGSFMCQSFVQGVCSPTPAFVSIKNPAGEEQAVVEISVALQNSPEVYFANQIKGIGISFPKVSINVAEIKAQFPDLASSILTTPLTLHFIQGGRTYLSSLAGATATGLTNLTGKNLIEVPPSFMTNWAPCEGVGNKCHSPRVQILSGSTLIGEAAVPKFAQPPAVKTGFLAALQGSSHNTPSPTLASEKILSFSASLTSPKNPSIPVGKVDFQARVTNPVESSLFMKPSFGSEVPLMGGTSFVWLVADATPSKVYYFTMTPMRITANVPYGTDRTQYRSIDNMILMPIEGASTTVDGSCTLVTKTGIPQSSAPCEFSKSLNFNSPTYTEGDQVTILLQWQEGGLVNGLTHNMYSPAIEIGSPSSTPTQGRRLFEPEDHWRLLHEDLNSRRLFNVHDPGAWTVNKSVDDSDQNCAQKDLHMNIGQGVLIRGEILSMGVPAGMQTSGFAIPVESDGAPQFATPWRSLGGPKEGKNAEDFLPKQLCEAGLCNSYMPGCREASFKNMHFPRLLFNFSRPYYYSNKTGKLIKTGMAWAFSAMPEAVTVMLKRMKEKEQAKAQAKAAAEPVYPWSKPAPAQQFGAPQQSNIFGSQQAQAAKNTFGNFFGGQQATQAQTAQPAWNFGGAGQQAVANNQFNTGTASSAAGGQANQYWNVQRRLEDGRALSVSQGTSAGLPAELEDHQAAVTFQGEGLPYKVSHELVSLMVRHGYFNLDDGHIKEMGPLHITGFYLEEGEIITVPVGGANDDKGSFSFIRDQASSLAIGFAVVCVASLAAFAVLRSKPHSGYLQTEAVNEDQSGTARVSPEKPQALRRDLSRDLQEPQLSEQKFSLFVARYTRFGNPASQLVCGAAQNVHQHGGSQGLHQGSELTLELTTSQKLTDAAVTQLLENCPNLLFLDVGHCCQLVEPKLSHPVLETALLSFCVNLRESTVAGLFANCPCLRYVEIAVCMFDMTKFQRTLVPAENLKVRWPRNGSRVTFNALYTELLGWWLMIMIYASYGDSCSKVRGGPAGFFLQAPVLSNFGGSLASPRALPAMVIKTDLCHYTEYRIYPGHGQKSVAKDGKVSFFISAKADSLFHQRIKPVKLRWTQAWRRMNKKGKTDENTKKRSRKAQKFQKAIVGMSLDDLKKKKAMKPELRQAKELAAKEAKARVATKKPAAAGKAAAPKGKPQQAMKAPKGGAAPAPQKFKGKK</sequence>
<dbReference type="PANTHER" id="PTHR10792">
    <property type="entry name" value="60S RIBOSOMAL PROTEIN L24"/>
    <property type="match status" value="1"/>
</dbReference>
<dbReference type="Gene3D" id="3.80.10.10">
    <property type="entry name" value="Ribonuclease Inhibitor"/>
    <property type="match status" value="1"/>
</dbReference>
<dbReference type="SUPFAM" id="SSF57716">
    <property type="entry name" value="Glucocorticoid receptor-like (DNA-binding domain)"/>
    <property type="match status" value="1"/>
</dbReference>
<evidence type="ECO:0000256" key="1">
    <source>
        <dbReference type="ARBA" id="ARBA00005647"/>
    </source>
</evidence>
<dbReference type="GO" id="GO:0003729">
    <property type="term" value="F:mRNA binding"/>
    <property type="evidence" value="ECO:0007669"/>
    <property type="project" value="TreeGrafter"/>
</dbReference>
<keyword evidence="5" id="KW-0732">Signal</keyword>
<evidence type="ECO:0000256" key="2">
    <source>
        <dbReference type="ARBA" id="ARBA00022980"/>
    </source>
</evidence>
<evidence type="ECO:0000313" key="8">
    <source>
        <dbReference type="Proteomes" id="UP000654075"/>
    </source>
</evidence>
<feature type="signal peptide" evidence="5">
    <location>
        <begin position="1"/>
        <end position="18"/>
    </location>
</feature>
<dbReference type="Gene3D" id="2.30.170.20">
    <property type="entry name" value="Ribosomal protein L24e"/>
    <property type="match status" value="1"/>
</dbReference>
<comment type="caution">
    <text evidence="7">The sequence shown here is derived from an EMBL/GenBank/DDBJ whole genome shotgun (WGS) entry which is preliminary data.</text>
</comment>
<dbReference type="Gene3D" id="6.10.250.1270">
    <property type="match status" value="1"/>
</dbReference>
<dbReference type="Pfam" id="PF01246">
    <property type="entry name" value="Ribosomal_L24e"/>
    <property type="match status" value="1"/>
</dbReference>
<evidence type="ECO:0000256" key="4">
    <source>
        <dbReference type="SAM" id="MobiDB-lite"/>
    </source>
</evidence>
<keyword evidence="3" id="KW-0687">Ribonucleoprotein</keyword>
<dbReference type="EMBL" id="CAJNNV010028734">
    <property type="protein sequence ID" value="CAE8625609.1"/>
    <property type="molecule type" value="Genomic_DNA"/>
</dbReference>
<dbReference type="SUPFAM" id="SSF52047">
    <property type="entry name" value="RNI-like"/>
    <property type="match status" value="1"/>
</dbReference>
<dbReference type="GO" id="GO:0002181">
    <property type="term" value="P:cytoplasmic translation"/>
    <property type="evidence" value="ECO:0007669"/>
    <property type="project" value="TreeGrafter"/>
</dbReference>
<dbReference type="PANTHER" id="PTHR10792:SF1">
    <property type="entry name" value="RIBOSOMAL PROTEIN L24"/>
    <property type="match status" value="1"/>
</dbReference>
<reference evidence="7" key="1">
    <citation type="submission" date="2021-02" db="EMBL/GenBank/DDBJ databases">
        <authorList>
            <person name="Dougan E. K."/>
            <person name="Rhodes N."/>
            <person name="Thang M."/>
            <person name="Chan C."/>
        </authorList>
    </citation>
    <scope>NUCLEOTIDE SEQUENCE</scope>
</reference>
<dbReference type="InterPro" id="IPR032675">
    <property type="entry name" value="LRR_dom_sf"/>
</dbReference>
<protein>
    <recommendedName>
        <fullName evidence="6">Large ribosomal subunit protein eL24-related N-terminal domain-containing protein</fullName>
    </recommendedName>
</protein>
<feature type="domain" description="Large ribosomal subunit protein eL24-related N-terminal" evidence="6">
    <location>
        <begin position="1625"/>
        <end position="1688"/>
    </location>
</feature>
<dbReference type="InterPro" id="IPR038630">
    <property type="entry name" value="L24e/L24_sf"/>
</dbReference>
<keyword evidence="2" id="KW-0689">Ribosomal protein</keyword>
<keyword evidence="8" id="KW-1185">Reference proteome</keyword>
<gene>
    <name evidence="7" type="ORF">PGLA1383_LOCUS42599</name>
</gene>
<comment type="similarity">
    <text evidence="1">Belongs to the eukaryotic ribosomal protein eL24 family.</text>
</comment>
<evidence type="ECO:0000256" key="5">
    <source>
        <dbReference type="SAM" id="SignalP"/>
    </source>
</evidence>
<dbReference type="InterPro" id="IPR056366">
    <property type="entry name" value="Ribosomal_eL24"/>
</dbReference>
<feature type="compositionally biased region" description="Polar residues" evidence="4">
    <location>
        <begin position="1377"/>
        <end position="1387"/>
    </location>
</feature>
<dbReference type="GO" id="GO:0003735">
    <property type="term" value="F:structural constituent of ribosome"/>
    <property type="evidence" value="ECO:0007669"/>
    <property type="project" value="InterPro"/>
</dbReference>
<dbReference type="InterPro" id="IPR000988">
    <property type="entry name" value="Ribosomal_eL24-rel_N"/>
</dbReference>
<feature type="region of interest" description="Disordered" evidence="4">
    <location>
        <begin position="1377"/>
        <end position="1397"/>
    </location>
</feature>
<dbReference type="GO" id="GO:0022625">
    <property type="term" value="C:cytosolic large ribosomal subunit"/>
    <property type="evidence" value="ECO:0007669"/>
    <property type="project" value="TreeGrafter"/>
</dbReference>
<evidence type="ECO:0000256" key="3">
    <source>
        <dbReference type="ARBA" id="ARBA00023274"/>
    </source>
</evidence>
<proteinExistence type="inferred from homology"/>
<dbReference type="OrthoDB" id="447418at2759"/>
<feature type="compositionally biased region" description="Low complexity" evidence="4">
    <location>
        <begin position="1741"/>
        <end position="1778"/>
    </location>
</feature>
<organism evidence="7 8">
    <name type="scientific">Polarella glacialis</name>
    <name type="common">Dinoflagellate</name>
    <dbReference type="NCBI Taxonomy" id="89957"/>
    <lineage>
        <taxon>Eukaryota</taxon>
        <taxon>Sar</taxon>
        <taxon>Alveolata</taxon>
        <taxon>Dinophyceae</taxon>
        <taxon>Suessiales</taxon>
        <taxon>Suessiaceae</taxon>
        <taxon>Polarella</taxon>
    </lineage>
</organism>
<feature type="chain" id="PRO_5032931780" description="Large ribosomal subunit protein eL24-related N-terminal domain-containing protein" evidence="5">
    <location>
        <begin position="19"/>
        <end position="1778"/>
    </location>
</feature>
<feature type="region of interest" description="Disordered" evidence="4">
    <location>
        <begin position="1730"/>
        <end position="1778"/>
    </location>
</feature>
<evidence type="ECO:0000259" key="6">
    <source>
        <dbReference type="Pfam" id="PF01246"/>
    </source>
</evidence>
<evidence type="ECO:0000313" key="7">
    <source>
        <dbReference type="EMBL" id="CAE8625609.1"/>
    </source>
</evidence>